<feature type="domain" description="Aminoacyl-tRNA synthetase class I anticodon-binding" evidence="11">
    <location>
        <begin position="431"/>
        <end position="567"/>
    </location>
</feature>
<gene>
    <name evidence="12" type="ORF">H696_05643</name>
</gene>
<evidence type="ECO:0000256" key="8">
    <source>
        <dbReference type="ARBA" id="ARBA00030865"/>
    </source>
</evidence>
<evidence type="ECO:0000259" key="11">
    <source>
        <dbReference type="Pfam" id="PF19269"/>
    </source>
</evidence>
<dbReference type="EC" id="6.1.1.17" evidence="2"/>
<accession>A0A058Z0Y4</accession>
<dbReference type="GO" id="GO:0005524">
    <property type="term" value="F:ATP binding"/>
    <property type="evidence" value="ECO:0007669"/>
    <property type="project" value="UniProtKB-KW"/>
</dbReference>
<keyword evidence="3 9" id="KW-0436">Ligase</keyword>
<dbReference type="Pfam" id="PF19269">
    <property type="entry name" value="Anticodon_2"/>
    <property type="match status" value="1"/>
</dbReference>
<dbReference type="InterPro" id="IPR020058">
    <property type="entry name" value="Glu/Gln-tRNA-synth_Ib_cat-dom"/>
</dbReference>
<dbReference type="GO" id="GO:0006424">
    <property type="term" value="P:glutamyl-tRNA aminoacylation"/>
    <property type="evidence" value="ECO:0007669"/>
    <property type="project" value="InterPro"/>
</dbReference>
<dbReference type="InterPro" id="IPR001412">
    <property type="entry name" value="aa-tRNA-synth_I_CS"/>
</dbReference>
<evidence type="ECO:0000256" key="2">
    <source>
        <dbReference type="ARBA" id="ARBA00012835"/>
    </source>
</evidence>
<dbReference type="GO" id="GO:0008270">
    <property type="term" value="F:zinc ion binding"/>
    <property type="evidence" value="ECO:0007669"/>
    <property type="project" value="InterPro"/>
</dbReference>
<feature type="domain" description="Glutamyl/glutaminyl-tRNA synthetase class Ib catalytic" evidence="10">
    <location>
        <begin position="4"/>
        <end position="373"/>
    </location>
</feature>
<keyword evidence="7 9" id="KW-0030">Aminoacyl-tRNA synthetase</keyword>
<dbReference type="AlphaFoldDB" id="A0A058Z0Y4"/>
<keyword evidence="5 9" id="KW-0067">ATP-binding</keyword>
<keyword evidence="4 9" id="KW-0547">Nucleotide-binding</keyword>
<evidence type="ECO:0000256" key="9">
    <source>
        <dbReference type="RuleBase" id="RU363037"/>
    </source>
</evidence>
<dbReference type="InterPro" id="IPR008925">
    <property type="entry name" value="aa_tRNA-synth_I_cd-bd_sf"/>
</dbReference>
<dbReference type="InterPro" id="IPR000924">
    <property type="entry name" value="Glu/Gln-tRNA-synth"/>
</dbReference>
<dbReference type="InterPro" id="IPR045462">
    <property type="entry name" value="aa-tRNA-synth_I_cd-bd"/>
</dbReference>
<evidence type="ECO:0000256" key="4">
    <source>
        <dbReference type="ARBA" id="ARBA00022741"/>
    </source>
</evidence>
<reference evidence="12" key="1">
    <citation type="submission" date="2013-04" db="EMBL/GenBank/DDBJ databases">
        <title>The Genome Sequence of Fonticula alba ATCC 38817.</title>
        <authorList>
            <consortium name="The Broad Institute Genomics Platform"/>
            <person name="Russ C."/>
            <person name="Cuomo C."/>
            <person name="Burger G."/>
            <person name="Gray M.W."/>
            <person name="Holland P.W.H."/>
            <person name="King N."/>
            <person name="Lang F.B.F."/>
            <person name="Roger A.J."/>
            <person name="Ruiz-Trillo I."/>
            <person name="Brown M."/>
            <person name="Walker B."/>
            <person name="Young S."/>
            <person name="Zeng Q."/>
            <person name="Gargeya S."/>
            <person name="Fitzgerald M."/>
            <person name="Haas B."/>
            <person name="Abouelleil A."/>
            <person name="Allen A.W."/>
            <person name="Alvarado L."/>
            <person name="Arachchi H.M."/>
            <person name="Berlin A.M."/>
            <person name="Chapman S.B."/>
            <person name="Gainer-Dewar J."/>
            <person name="Goldberg J."/>
            <person name="Griggs A."/>
            <person name="Gujja S."/>
            <person name="Hansen M."/>
            <person name="Howarth C."/>
            <person name="Imamovic A."/>
            <person name="Ireland A."/>
            <person name="Larimer J."/>
            <person name="McCowan C."/>
            <person name="Murphy C."/>
            <person name="Pearson M."/>
            <person name="Poon T.W."/>
            <person name="Priest M."/>
            <person name="Roberts A."/>
            <person name="Saif S."/>
            <person name="Shea T."/>
            <person name="Sisk P."/>
            <person name="Sykes S."/>
            <person name="Wortman J."/>
            <person name="Nusbaum C."/>
            <person name="Birren B."/>
        </authorList>
    </citation>
    <scope>NUCLEOTIDE SEQUENCE [LARGE SCALE GENOMIC DNA]</scope>
    <source>
        <strain evidence="12">ATCC 38817</strain>
    </source>
</reference>
<dbReference type="GO" id="GO:0004818">
    <property type="term" value="F:glutamate-tRNA ligase activity"/>
    <property type="evidence" value="ECO:0007669"/>
    <property type="project" value="UniProtKB-EC"/>
</dbReference>
<dbReference type="PANTHER" id="PTHR43311">
    <property type="entry name" value="GLUTAMATE--TRNA LIGASE"/>
    <property type="match status" value="1"/>
</dbReference>
<dbReference type="InterPro" id="IPR004527">
    <property type="entry name" value="Glu-tRNA-ligase_bac/mito"/>
</dbReference>
<dbReference type="InterPro" id="IPR020751">
    <property type="entry name" value="aa-tRNA-synth_I_codon-bd_sub2"/>
</dbReference>
<dbReference type="HAMAP" id="MF_00022">
    <property type="entry name" value="Glu_tRNA_synth_type1"/>
    <property type="match status" value="1"/>
</dbReference>
<dbReference type="GO" id="GO:0000049">
    <property type="term" value="F:tRNA binding"/>
    <property type="evidence" value="ECO:0007669"/>
    <property type="project" value="InterPro"/>
</dbReference>
<dbReference type="Pfam" id="PF00749">
    <property type="entry name" value="tRNA-synt_1c"/>
    <property type="match status" value="1"/>
</dbReference>
<dbReference type="PANTHER" id="PTHR43311:SF2">
    <property type="entry name" value="GLUTAMATE--TRNA LIGASE, MITOCHONDRIAL-RELATED"/>
    <property type="match status" value="1"/>
</dbReference>
<evidence type="ECO:0000256" key="5">
    <source>
        <dbReference type="ARBA" id="ARBA00022840"/>
    </source>
</evidence>
<evidence type="ECO:0000313" key="12">
    <source>
        <dbReference type="EMBL" id="KCV67915.1"/>
    </source>
</evidence>
<name>A0A058Z0Y4_FONAL</name>
<dbReference type="InterPro" id="IPR033910">
    <property type="entry name" value="GluRS_core"/>
</dbReference>
<dbReference type="EMBL" id="KB932212">
    <property type="protein sequence ID" value="KCV67915.1"/>
    <property type="molecule type" value="Genomic_DNA"/>
</dbReference>
<dbReference type="Proteomes" id="UP000030693">
    <property type="component" value="Unassembled WGS sequence"/>
</dbReference>
<dbReference type="eggNOG" id="KOG1149">
    <property type="taxonomic scope" value="Eukaryota"/>
</dbReference>
<dbReference type="InterPro" id="IPR014729">
    <property type="entry name" value="Rossmann-like_a/b/a_fold"/>
</dbReference>
<dbReference type="Gene3D" id="3.40.50.620">
    <property type="entry name" value="HUPs"/>
    <property type="match status" value="1"/>
</dbReference>
<dbReference type="Gene3D" id="1.10.10.350">
    <property type="match status" value="1"/>
</dbReference>
<dbReference type="GO" id="GO:0005739">
    <property type="term" value="C:mitochondrion"/>
    <property type="evidence" value="ECO:0007669"/>
    <property type="project" value="TreeGrafter"/>
</dbReference>
<dbReference type="InterPro" id="IPR049940">
    <property type="entry name" value="GluQ/Sye"/>
</dbReference>
<keyword evidence="13" id="KW-1185">Reference proteome</keyword>
<sequence length="568" mass="61670">MSALRVRFAPSPTGSLHLGGLRTALFNFLSAEKSRRASAGSPGAALPPSFILRIEDTDRTRFVPGAGEQLARSLCWSGLVPTEGPGELLVAAREAARQAASSAPLAPETAAPHWPAEPCGPYHQSLRTGLYREHVDRLLESGHAYRCFCTPERLDQMRAWAQAAAAKQGSSQAGLSYDRHCLSLSPEESRRRAQAGEAHTVRLAVPPGKTVINDLVYGRIEIDHAQVDDQILLKSDAYPTYHLANVVDDHHMGITHVLRGEEWLSSTPKHILLYHAFGWTPPRFAHLPLLLDEHRAKLSKRHAAGNVAALEANYLPEAVVNFVAMLGWTPPRSDADPEQHTREVFSLEELVQIFDVRDINRGSAVVSVEKLNWFNRQHILRLAATPEGLRRLADIVLDHLAGAALDGPADAAATTAEHWTRPIPEAPGAAVDREYVLRVVAAIVTDRIALLGDVSSTYRYFFREASPEQVAAIRATLAPAVAATIRHAVLPELARLPDFADEKALSACLKARLPADDPRLPAGAGPLKQKDLLQGLRSLLTGSPAGAPIATVMAVLGKQVAERRLAEC</sequence>
<evidence type="ECO:0000256" key="3">
    <source>
        <dbReference type="ARBA" id="ARBA00022598"/>
    </source>
</evidence>
<dbReference type="PROSITE" id="PS00178">
    <property type="entry name" value="AA_TRNA_LIGASE_I"/>
    <property type="match status" value="1"/>
</dbReference>
<evidence type="ECO:0000256" key="7">
    <source>
        <dbReference type="ARBA" id="ARBA00023146"/>
    </source>
</evidence>
<dbReference type="SUPFAM" id="SSF48163">
    <property type="entry name" value="An anticodon-binding domain of class I aminoacyl-tRNA synthetases"/>
    <property type="match status" value="1"/>
</dbReference>
<dbReference type="OMA" id="PEQHTRE"/>
<dbReference type="STRING" id="691883.A0A058Z0Y4"/>
<dbReference type="OrthoDB" id="428822at2759"/>
<keyword evidence="6 9" id="KW-0648">Protein biosynthesis</keyword>
<dbReference type="SUPFAM" id="SSF52374">
    <property type="entry name" value="Nucleotidylyl transferase"/>
    <property type="match status" value="1"/>
</dbReference>
<dbReference type="PRINTS" id="PR00987">
    <property type="entry name" value="TRNASYNTHGLU"/>
</dbReference>
<evidence type="ECO:0000259" key="10">
    <source>
        <dbReference type="Pfam" id="PF00749"/>
    </source>
</evidence>
<evidence type="ECO:0000256" key="1">
    <source>
        <dbReference type="ARBA" id="ARBA00007894"/>
    </source>
</evidence>
<organism evidence="12">
    <name type="scientific">Fonticula alba</name>
    <name type="common">Slime mold</name>
    <dbReference type="NCBI Taxonomy" id="691883"/>
    <lineage>
        <taxon>Eukaryota</taxon>
        <taxon>Rotosphaerida</taxon>
        <taxon>Fonticulaceae</taxon>
        <taxon>Fonticula</taxon>
    </lineage>
</organism>
<proteinExistence type="inferred from homology"/>
<dbReference type="CDD" id="cd00808">
    <property type="entry name" value="GluRS_core"/>
    <property type="match status" value="1"/>
</dbReference>
<dbReference type="GeneID" id="20530368"/>
<comment type="similarity">
    <text evidence="1">Belongs to the class-I aminoacyl-tRNA synthetase family. Glutamate--tRNA ligase type 1 subfamily.</text>
</comment>
<evidence type="ECO:0000256" key="6">
    <source>
        <dbReference type="ARBA" id="ARBA00022917"/>
    </source>
</evidence>
<dbReference type="NCBIfam" id="TIGR00464">
    <property type="entry name" value="gltX_bact"/>
    <property type="match status" value="1"/>
</dbReference>
<protein>
    <recommendedName>
        <fullName evidence="2">glutamate--tRNA ligase</fullName>
        <ecNumber evidence="2">6.1.1.17</ecNumber>
    </recommendedName>
    <alternativeName>
        <fullName evidence="8">Glutamyl-tRNA synthetase</fullName>
    </alternativeName>
</protein>
<evidence type="ECO:0000313" key="13">
    <source>
        <dbReference type="Proteomes" id="UP000030693"/>
    </source>
</evidence>
<dbReference type="RefSeq" id="XP_009497735.1">
    <property type="nucleotide sequence ID" value="XM_009499460.1"/>
</dbReference>